<protein>
    <recommendedName>
        <fullName evidence="4">Inositol polyphosphate-related phosphatase domain-containing protein</fullName>
    </recommendedName>
</protein>
<feature type="transmembrane region" description="Helical" evidence="3">
    <location>
        <begin position="90"/>
        <end position="112"/>
    </location>
</feature>
<accession>A0AAV6X8S7</accession>
<keyword evidence="3" id="KW-1133">Transmembrane helix</keyword>
<evidence type="ECO:0000259" key="4">
    <source>
        <dbReference type="SMART" id="SM00128"/>
    </source>
</evidence>
<reference evidence="5" key="1">
    <citation type="submission" date="2019-10" db="EMBL/GenBank/DDBJ databases">
        <authorList>
            <person name="Zhang R."/>
            <person name="Pan Y."/>
            <person name="Wang J."/>
            <person name="Ma R."/>
            <person name="Yu S."/>
        </authorList>
    </citation>
    <scope>NUCLEOTIDE SEQUENCE</scope>
    <source>
        <strain evidence="5">LA-IB0</strain>
        <tissue evidence="5">Leaf</tissue>
    </source>
</reference>
<keyword evidence="6" id="KW-1185">Reference proteome</keyword>
<keyword evidence="2" id="KW-0378">Hydrolase</keyword>
<name>A0AAV6X8S7_9LAMI</name>
<dbReference type="AlphaFoldDB" id="A0AAV6X8S7"/>
<dbReference type="GO" id="GO:0004439">
    <property type="term" value="F:phosphatidylinositol-4,5-bisphosphate 5-phosphatase activity"/>
    <property type="evidence" value="ECO:0007669"/>
    <property type="project" value="TreeGrafter"/>
</dbReference>
<evidence type="ECO:0000313" key="5">
    <source>
        <dbReference type="EMBL" id="KAG8379511.1"/>
    </source>
</evidence>
<dbReference type="EMBL" id="WHWC01000007">
    <property type="protein sequence ID" value="KAG8379511.1"/>
    <property type="molecule type" value="Genomic_DNA"/>
</dbReference>
<sequence>MIDAKFMERNLASRDIFKKRVTNNLTLPLSDNLSETTVQIQSSNQEHFKCGPLLINLVFFLCSKSYYNSITTINFNYFFISLAEFCFRKLINFCLLIYILTFAYGGTLTNIVNPDVPYYCFFIFPSYKRLVVNSWNVGGISPPDNLNLEELLDTPNGIADIYVFGFQEIVPLSAGNILVPENSKISMKWNSLIKAALNKKNVTEGELQKGEVGEIQRVYPLKTCSSINSSGPGFECIISKQMVGIYITVWVRTEIHGYISHPSVSCVGCGILGRLGNKGSVSVRFCLHETSFCFVCSHLASGGKEGDERQRNTDAAHILDRTLFPAEPLHHLPRKILDHDRVIWLGDLNYRIQLPEATTRSLVKNKDWSILIQNDQLKAELIKGHIFEGWHEKEIEFAPTYKYDQNSDDYYGSNHKIKAKTRRAPAWCDRIIWFGKGLKQIQYNRGESRLSDHRPVRAFFTAYVEVSGPSTELGSILSNSFDDLSNQFTSSIND</sequence>
<dbReference type="Pfam" id="PF22669">
    <property type="entry name" value="Exo_endo_phos2"/>
    <property type="match status" value="1"/>
</dbReference>
<dbReference type="PANTHER" id="PTHR45666:SF12">
    <property type="entry name" value="TYPE IV INOSITOL POLYPHOSPHATE 5-PHOSPHATASE 9-LIKE"/>
    <property type="match status" value="1"/>
</dbReference>
<dbReference type="InterPro" id="IPR000300">
    <property type="entry name" value="IPPc"/>
</dbReference>
<evidence type="ECO:0000313" key="6">
    <source>
        <dbReference type="Proteomes" id="UP000826271"/>
    </source>
</evidence>
<evidence type="ECO:0000256" key="3">
    <source>
        <dbReference type="SAM" id="Phobius"/>
    </source>
</evidence>
<organism evidence="5 6">
    <name type="scientific">Buddleja alternifolia</name>
    <dbReference type="NCBI Taxonomy" id="168488"/>
    <lineage>
        <taxon>Eukaryota</taxon>
        <taxon>Viridiplantae</taxon>
        <taxon>Streptophyta</taxon>
        <taxon>Embryophyta</taxon>
        <taxon>Tracheophyta</taxon>
        <taxon>Spermatophyta</taxon>
        <taxon>Magnoliopsida</taxon>
        <taxon>eudicotyledons</taxon>
        <taxon>Gunneridae</taxon>
        <taxon>Pentapetalae</taxon>
        <taxon>asterids</taxon>
        <taxon>lamiids</taxon>
        <taxon>Lamiales</taxon>
        <taxon>Scrophulariaceae</taxon>
        <taxon>Buddlejeae</taxon>
        <taxon>Buddleja</taxon>
    </lineage>
</organism>
<dbReference type="InterPro" id="IPR045849">
    <property type="entry name" value="IP5P_plant"/>
</dbReference>
<dbReference type="PANTHER" id="PTHR45666">
    <property type="entry name" value="TYPE IV INOSITOL POLYPHOSPHATE 5-PHOSPHATASE 9"/>
    <property type="match status" value="1"/>
</dbReference>
<dbReference type="GO" id="GO:0004445">
    <property type="term" value="F:inositol-polyphosphate 5-phosphatase activity"/>
    <property type="evidence" value="ECO:0007669"/>
    <property type="project" value="InterPro"/>
</dbReference>
<evidence type="ECO:0000256" key="1">
    <source>
        <dbReference type="ARBA" id="ARBA00010768"/>
    </source>
</evidence>
<feature type="domain" description="Inositol polyphosphate-related phosphatase" evidence="4">
    <location>
        <begin position="126"/>
        <end position="468"/>
    </location>
</feature>
<proteinExistence type="inferred from homology"/>
<keyword evidence="3" id="KW-0472">Membrane</keyword>
<dbReference type="GO" id="GO:0046856">
    <property type="term" value="P:phosphatidylinositol dephosphorylation"/>
    <property type="evidence" value="ECO:0007669"/>
    <property type="project" value="InterPro"/>
</dbReference>
<comment type="similarity">
    <text evidence="1">Belongs to the inositol polyphosphate 5-phosphatase family.</text>
</comment>
<gene>
    <name evidence="5" type="ORF">BUALT_Bualt07G0096100</name>
</gene>
<dbReference type="Gene3D" id="3.60.10.10">
    <property type="entry name" value="Endonuclease/exonuclease/phosphatase"/>
    <property type="match status" value="1"/>
</dbReference>
<keyword evidence="3" id="KW-0812">Transmembrane</keyword>
<dbReference type="GO" id="GO:0034485">
    <property type="term" value="F:phosphatidylinositol-3,4,5-trisphosphate 5-phosphatase activity"/>
    <property type="evidence" value="ECO:0007669"/>
    <property type="project" value="TreeGrafter"/>
</dbReference>
<evidence type="ECO:0000256" key="2">
    <source>
        <dbReference type="ARBA" id="ARBA00022801"/>
    </source>
</evidence>
<dbReference type="Proteomes" id="UP000826271">
    <property type="component" value="Unassembled WGS sequence"/>
</dbReference>
<dbReference type="InterPro" id="IPR036691">
    <property type="entry name" value="Endo/exonu/phosph_ase_sf"/>
</dbReference>
<dbReference type="SUPFAM" id="SSF56219">
    <property type="entry name" value="DNase I-like"/>
    <property type="match status" value="1"/>
</dbReference>
<comment type="caution">
    <text evidence="5">The sequence shown here is derived from an EMBL/GenBank/DDBJ whole genome shotgun (WGS) entry which is preliminary data.</text>
</comment>
<dbReference type="SMART" id="SM00128">
    <property type="entry name" value="IPPc"/>
    <property type="match status" value="1"/>
</dbReference>